<dbReference type="PANTHER" id="PTHR38340">
    <property type="entry name" value="S-LAYER PROTEIN"/>
    <property type="match status" value="1"/>
</dbReference>
<feature type="domain" description="NIDO" evidence="4">
    <location>
        <begin position="110"/>
        <end position="182"/>
    </location>
</feature>
<dbReference type="PROSITE" id="PS00330">
    <property type="entry name" value="HEMOLYSIN_CALCIUM"/>
    <property type="match status" value="5"/>
</dbReference>
<dbReference type="RefSeq" id="WP_058263460.1">
    <property type="nucleotide sequence ID" value="NZ_CP051181.1"/>
</dbReference>
<dbReference type="Pfam" id="PF13403">
    <property type="entry name" value="Hint_2"/>
    <property type="match status" value="1"/>
</dbReference>
<dbReference type="SUPFAM" id="SSF51120">
    <property type="entry name" value="beta-Roll"/>
    <property type="match status" value="2"/>
</dbReference>
<evidence type="ECO:0000313" key="7">
    <source>
        <dbReference type="Proteomes" id="UP000051587"/>
    </source>
</evidence>
<dbReference type="STRING" id="53501.SAMN04488043_105295"/>
<dbReference type="GO" id="GO:0007160">
    <property type="term" value="P:cell-matrix adhesion"/>
    <property type="evidence" value="ECO:0007669"/>
    <property type="project" value="InterPro"/>
</dbReference>
<protein>
    <submittedName>
        <fullName evidence="6">Cyclolysin</fullName>
    </submittedName>
</protein>
<sequence>MATMVSGLGGPAGYGENVFTSSTLAAGNYDDGSVLIDTSSVFGAAGIDYNGTTYDSIYLNSNGNISFGAAQTAYQPNLSGTSTPTIAAFWSDVNLNSGGEIYWDLDPAAGTVTLTWLNVSPYSGSGGNSYQLVLTSLGDGNFNTDFIYEDIQWTNGGSGTAQTGFTDGGANDEPLPGSGNAATLANYETYDFGSGDPAGSYSQNYIDGQQATPDGIVNGTYGDDVIDTTFIDSDGEQVGDTADSVVAGAGDDTVLSGAGADTVEGGVGNDSIAGGADDDLIYGDYAPGSGPATERLDWTAQGGNGTDLSGGFTQNTGDMSVSVNFTDTGNNNAVFEIDTGETQYVGAGESFDTGNGLYLYGNGDAATSTTTFGFSANSNGVENEVENVSFRVNDIDWASGNHTDTLTVNAYDANGNPVAVTITPNGTDTVSGNTVTAGTTGETAADQGGSALIEVAGPVETIEIIYGNGQSGTQAVWLTDVTFDTIPTLAQGDDTLSGDAGNDTLYGQDGDDILDGGADNDSLEGGAGNDSLSGGTGSDTLSGGEGDDTLQGGAGGDDLSGGAGMDFVDYSDSDAAVNIDLGNNTASGGYAANDTLTGGLDGIIGSDWDDTLSGYDGSGADWTNVFYGGAGSDLIDGRGGDDSLYGEAGNDTIIGGSGADLIDGGADDDTLYVGSGDTAIGGAGDDIFIIDNTALGGGTITIDGGELDEPGGDTLDFSGLIDWGDVTYTNTDPNALAGHATLSDGTTVTFSNLEDVVICFTGGTRILTPQGARRVEDLRPGDPVLTRDHGVQPIRWIGSRSTIGTGNFAPIRFAPGSLGNERPLLVSPQHRMLHQSHRANLYFNDSEVLVSAKHMINGGSIQQIDQIRVDYFHILFDRHEIVFAEGVASESFHPGQMGLTAITDAARDELFGLFPELRSNPNGFGDTARLCLKAHESRVLMAA</sequence>
<dbReference type="PANTHER" id="PTHR38340:SF1">
    <property type="entry name" value="S-LAYER PROTEIN"/>
    <property type="match status" value="1"/>
</dbReference>
<accession>A0A0P1FFV4</accession>
<dbReference type="InterPro" id="IPR011049">
    <property type="entry name" value="Serralysin-like_metalloprot_C"/>
</dbReference>
<dbReference type="GO" id="GO:0005509">
    <property type="term" value="F:calcium ion binding"/>
    <property type="evidence" value="ECO:0007669"/>
    <property type="project" value="InterPro"/>
</dbReference>
<name>A0A0P1FFV4_THAGE</name>
<dbReference type="InterPro" id="IPR036844">
    <property type="entry name" value="Hint_dom_sf"/>
</dbReference>
<gene>
    <name evidence="6" type="primary">cya_5</name>
    <name evidence="6" type="ORF">TG4357_02757</name>
</gene>
<dbReference type="GO" id="GO:0005576">
    <property type="term" value="C:extracellular region"/>
    <property type="evidence" value="ECO:0007669"/>
    <property type="project" value="UniProtKB-SubCell"/>
</dbReference>
<organism evidence="6 7">
    <name type="scientific">Thalassovita gelatinovora</name>
    <name type="common">Thalassobius gelatinovorus</name>
    <dbReference type="NCBI Taxonomy" id="53501"/>
    <lineage>
        <taxon>Bacteria</taxon>
        <taxon>Pseudomonadati</taxon>
        <taxon>Pseudomonadota</taxon>
        <taxon>Alphaproteobacteria</taxon>
        <taxon>Rhodobacterales</taxon>
        <taxon>Roseobacteraceae</taxon>
        <taxon>Thalassovita</taxon>
    </lineage>
</organism>
<evidence type="ECO:0000259" key="4">
    <source>
        <dbReference type="Pfam" id="PF06119"/>
    </source>
</evidence>
<dbReference type="SUPFAM" id="SSF51294">
    <property type="entry name" value="Hedgehog/intein (Hint) domain"/>
    <property type="match status" value="1"/>
</dbReference>
<evidence type="ECO:0000256" key="2">
    <source>
        <dbReference type="ARBA" id="ARBA00022525"/>
    </source>
</evidence>
<feature type="region of interest" description="Disordered" evidence="3">
    <location>
        <begin position="489"/>
        <end position="558"/>
    </location>
</feature>
<dbReference type="Gene3D" id="2.170.16.10">
    <property type="entry name" value="Hedgehog/Intein (Hint) domain"/>
    <property type="match status" value="1"/>
</dbReference>
<dbReference type="InterPro" id="IPR028992">
    <property type="entry name" value="Hedgehog/Intein_dom"/>
</dbReference>
<feature type="domain" description="Hedgehog/Intein (Hint)" evidence="5">
    <location>
        <begin position="758"/>
        <end position="896"/>
    </location>
</feature>
<dbReference type="InterPro" id="IPR001343">
    <property type="entry name" value="Hemolysn_Ca-bd"/>
</dbReference>
<feature type="compositionally biased region" description="Low complexity" evidence="3">
    <location>
        <begin position="530"/>
        <end position="542"/>
    </location>
</feature>
<keyword evidence="7" id="KW-1185">Reference proteome</keyword>
<dbReference type="PRINTS" id="PR00313">
    <property type="entry name" value="CABNDNGRPT"/>
</dbReference>
<evidence type="ECO:0000256" key="1">
    <source>
        <dbReference type="ARBA" id="ARBA00004613"/>
    </source>
</evidence>
<dbReference type="InterPro" id="IPR003886">
    <property type="entry name" value="NIDO_dom"/>
</dbReference>
<dbReference type="InterPro" id="IPR018511">
    <property type="entry name" value="Hemolysin-typ_Ca-bd_CS"/>
</dbReference>
<dbReference type="InterPro" id="IPR050557">
    <property type="entry name" value="RTX_toxin/Mannuronan_C5-epim"/>
</dbReference>
<dbReference type="Pfam" id="PF06119">
    <property type="entry name" value="NIDO"/>
    <property type="match status" value="2"/>
</dbReference>
<dbReference type="Gene3D" id="2.150.10.10">
    <property type="entry name" value="Serralysin-like metalloprotease, C-terminal"/>
    <property type="match status" value="3"/>
</dbReference>
<keyword evidence="2" id="KW-0964">Secreted</keyword>
<evidence type="ECO:0000259" key="5">
    <source>
        <dbReference type="Pfam" id="PF13403"/>
    </source>
</evidence>
<evidence type="ECO:0000313" key="6">
    <source>
        <dbReference type="EMBL" id="CUH66982.1"/>
    </source>
</evidence>
<feature type="domain" description="NIDO" evidence="4">
    <location>
        <begin position="55"/>
        <end position="104"/>
    </location>
</feature>
<dbReference type="Proteomes" id="UP000051587">
    <property type="component" value="Unassembled WGS sequence"/>
</dbReference>
<evidence type="ECO:0000256" key="3">
    <source>
        <dbReference type="SAM" id="MobiDB-lite"/>
    </source>
</evidence>
<dbReference type="Pfam" id="PF00353">
    <property type="entry name" value="HemolysinCabind"/>
    <property type="match status" value="4"/>
</dbReference>
<reference evidence="6 7" key="1">
    <citation type="submission" date="2015-09" db="EMBL/GenBank/DDBJ databases">
        <authorList>
            <consortium name="Swine Surveillance"/>
        </authorList>
    </citation>
    <scope>NUCLEOTIDE SEQUENCE [LARGE SCALE GENOMIC DNA]</scope>
    <source>
        <strain evidence="6 7">CECT 4357</strain>
    </source>
</reference>
<proteinExistence type="predicted"/>
<dbReference type="EMBL" id="CYSA01000025">
    <property type="protein sequence ID" value="CUH66982.1"/>
    <property type="molecule type" value="Genomic_DNA"/>
</dbReference>
<dbReference type="OrthoDB" id="6305173at2"/>
<comment type="subcellular location">
    <subcellularLocation>
        <location evidence="1">Secreted</location>
    </subcellularLocation>
</comment>
<dbReference type="AlphaFoldDB" id="A0A0P1FFV4"/>